<dbReference type="CDD" id="cd07377">
    <property type="entry name" value="WHTH_GntR"/>
    <property type="match status" value="1"/>
</dbReference>
<dbReference type="SMART" id="SM00345">
    <property type="entry name" value="HTH_GNTR"/>
    <property type="match status" value="1"/>
</dbReference>
<feature type="domain" description="HTH gntR-type" evidence="6">
    <location>
        <begin position="11"/>
        <end position="79"/>
    </location>
</feature>
<proteinExistence type="inferred from homology"/>
<dbReference type="PROSITE" id="PS50949">
    <property type="entry name" value="HTH_GNTR"/>
    <property type="match status" value="1"/>
</dbReference>
<evidence type="ECO:0000256" key="4">
    <source>
        <dbReference type="ARBA" id="ARBA00023125"/>
    </source>
</evidence>
<dbReference type="InterPro" id="IPR051446">
    <property type="entry name" value="HTH_trans_reg/aminotransferase"/>
</dbReference>
<dbReference type="SUPFAM" id="SSF46785">
    <property type="entry name" value="Winged helix' DNA-binding domain"/>
    <property type="match status" value="1"/>
</dbReference>
<dbReference type="SUPFAM" id="SSF53383">
    <property type="entry name" value="PLP-dependent transferases"/>
    <property type="match status" value="1"/>
</dbReference>
<dbReference type="InterPro" id="IPR015424">
    <property type="entry name" value="PyrdxlP-dep_Trfase"/>
</dbReference>
<dbReference type="InterPro" id="IPR036388">
    <property type="entry name" value="WH-like_DNA-bd_sf"/>
</dbReference>
<keyword evidence="2" id="KW-0663">Pyridoxal phosphate</keyword>
<keyword evidence="7" id="KW-0032">Aminotransferase</keyword>
<keyword evidence="4" id="KW-0238">DNA-binding</keyword>
<name>A0A8J8MU33_9RHOB</name>
<dbReference type="GO" id="GO:0003677">
    <property type="term" value="F:DNA binding"/>
    <property type="evidence" value="ECO:0007669"/>
    <property type="project" value="UniProtKB-KW"/>
</dbReference>
<sequence>MLTPIARDSSDPIQAQLRRSIVEAIHAGQMMSGQKMLPSRRLAEQLGIARNTVSAVYEELVARGYLNAVPRRGYFVGEAREAANDPMPVPDAADRRPAIDWAARLKQRPSQLRHIIKPSNWQDYEYPFVYGQVDPRLFPINTWRACSRDALGRSAIDWWTADRAVEDDPLLIEQIRTQILPQRGVFARPEEILITLGTQEGLYLLSRLLARPGTRVGAEMPGYPDARNIFAADGAEIVDLPVDADGARTDLAGPLDIAILTPVNHCPTMVQMSAARRTAILARAKRDGTLLIEDDYDGETAFASDGSTLKSLDTEGRVAYLGTLSKVLSPGVRLGFMVADAPLIEEARWLRRLIHRSAPLNNQRTAAIFLAEGHYFALVRQLRSALQHRFEKIVAGCETHLPAFRMSHGGGGSSVWLECPAGMDARRLWQAAAERSVLTESGDPFVPEDHAGRFLRLGMSYIDDRRIDRGLRLLGEAAASLR</sequence>
<dbReference type="InterPro" id="IPR015421">
    <property type="entry name" value="PyrdxlP-dep_Trfase_major"/>
</dbReference>
<reference evidence="7" key="1">
    <citation type="submission" date="2020-01" db="EMBL/GenBank/DDBJ databases">
        <authorList>
            <person name="Yang Y."/>
            <person name="Kwon Y.M."/>
        </authorList>
    </citation>
    <scope>NUCLEOTIDE SEQUENCE</scope>
    <source>
        <strain evidence="7">PG104</strain>
    </source>
</reference>
<dbReference type="Pfam" id="PF00392">
    <property type="entry name" value="GntR"/>
    <property type="match status" value="1"/>
</dbReference>
<dbReference type="RefSeq" id="WP_211783543.1">
    <property type="nucleotide sequence ID" value="NZ_CP047289.1"/>
</dbReference>
<dbReference type="GO" id="GO:0003700">
    <property type="term" value="F:DNA-binding transcription factor activity"/>
    <property type="evidence" value="ECO:0007669"/>
    <property type="project" value="InterPro"/>
</dbReference>
<evidence type="ECO:0000256" key="2">
    <source>
        <dbReference type="ARBA" id="ARBA00022898"/>
    </source>
</evidence>
<evidence type="ECO:0000256" key="5">
    <source>
        <dbReference type="ARBA" id="ARBA00023163"/>
    </source>
</evidence>
<evidence type="ECO:0000313" key="8">
    <source>
        <dbReference type="Proteomes" id="UP000679284"/>
    </source>
</evidence>
<protein>
    <submittedName>
        <fullName evidence="7">Aminotransferase class I/II-fold pyridoxal phosphate-dependent enzyme</fullName>
    </submittedName>
</protein>
<evidence type="ECO:0000256" key="3">
    <source>
        <dbReference type="ARBA" id="ARBA00023015"/>
    </source>
</evidence>
<dbReference type="Gene3D" id="1.10.10.10">
    <property type="entry name" value="Winged helix-like DNA-binding domain superfamily/Winged helix DNA-binding domain"/>
    <property type="match status" value="1"/>
</dbReference>
<dbReference type="EMBL" id="CP047289">
    <property type="protein sequence ID" value="QUS36323.1"/>
    <property type="molecule type" value="Genomic_DNA"/>
</dbReference>
<evidence type="ECO:0000259" key="6">
    <source>
        <dbReference type="PROSITE" id="PS50949"/>
    </source>
</evidence>
<comment type="similarity">
    <text evidence="1">In the C-terminal section; belongs to the class-I pyridoxal-phosphate-dependent aminotransferase family.</text>
</comment>
<dbReference type="CDD" id="cd00609">
    <property type="entry name" value="AAT_like"/>
    <property type="match status" value="1"/>
</dbReference>
<evidence type="ECO:0000313" key="7">
    <source>
        <dbReference type="EMBL" id="QUS36323.1"/>
    </source>
</evidence>
<keyword evidence="3" id="KW-0805">Transcription regulation</keyword>
<dbReference type="InterPro" id="IPR036390">
    <property type="entry name" value="WH_DNA-bd_sf"/>
</dbReference>
<dbReference type="PANTHER" id="PTHR46577:SF1">
    <property type="entry name" value="HTH-TYPE TRANSCRIPTIONAL REGULATORY PROTEIN GABR"/>
    <property type="match status" value="1"/>
</dbReference>
<keyword evidence="7" id="KW-0808">Transferase</keyword>
<dbReference type="GO" id="GO:0030170">
    <property type="term" value="F:pyridoxal phosphate binding"/>
    <property type="evidence" value="ECO:0007669"/>
    <property type="project" value="InterPro"/>
</dbReference>
<accession>A0A8J8MU33</accession>
<organism evidence="7 8">
    <name type="scientific">Falsirhodobacter algicola</name>
    <dbReference type="NCBI Taxonomy" id="2692330"/>
    <lineage>
        <taxon>Bacteria</taxon>
        <taxon>Pseudomonadati</taxon>
        <taxon>Pseudomonadota</taxon>
        <taxon>Alphaproteobacteria</taxon>
        <taxon>Rhodobacterales</taxon>
        <taxon>Paracoccaceae</taxon>
        <taxon>Falsirhodobacter</taxon>
    </lineage>
</organism>
<dbReference type="KEGG" id="fap:GR316_08610"/>
<dbReference type="Pfam" id="PF00155">
    <property type="entry name" value="Aminotran_1_2"/>
    <property type="match status" value="1"/>
</dbReference>
<dbReference type="Gene3D" id="3.40.640.10">
    <property type="entry name" value="Type I PLP-dependent aspartate aminotransferase-like (Major domain)"/>
    <property type="match status" value="1"/>
</dbReference>
<dbReference type="InterPro" id="IPR000524">
    <property type="entry name" value="Tscrpt_reg_HTH_GntR"/>
</dbReference>
<keyword evidence="8" id="KW-1185">Reference proteome</keyword>
<keyword evidence="5" id="KW-0804">Transcription</keyword>
<dbReference type="PANTHER" id="PTHR46577">
    <property type="entry name" value="HTH-TYPE TRANSCRIPTIONAL REGULATORY PROTEIN GABR"/>
    <property type="match status" value="1"/>
</dbReference>
<dbReference type="AlphaFoldDB" id="A0A8J8MU33"/>
<gene>
    <name evidence="7" type="ORF">GR316_08610</name>
</gene>
<evidence type="ECO:0000256" key="1">
    <source>
        <dbReference type="ARBA" id="ARBA00005384"/>
    </source>
</evidence>
<dbReference type="InterPro" id="IPR004839">
    <property type="entry name" value="Aminotransferase_I/II_large"/>
</dbReference>
<dbReference type="Proteomes" id="UP000679284">
    <property type="component" value="Chromosome"/>
</dbReference>
<dbReference type="GO" id="GO:0008483">
    <property type="term" value="F:transaminase activity"/>
    <property type="evidence" value="ECO:0007669"/>
    <property type="project" value="UniProtKB-KW"/>
</dbReference>